<sequence>MDAAHMQSELDRANAKLDRLEALREGAGERYAGEREKLEQQEISLEERKTSLVALLAASAQPGNDFVTRATSTRSTRNGGLWPERIIHWNGFLEEVTRFIFDQTERKFSRPQFVEGLRARVENSVETAMEVNIFHILNSPLSPKFEFSKQKDSDFNPDDPNIGLGKPDFTCREYDGPDDHTGKRIISIEIKRDCVLTQLHEISSSELFDEHSTGHAHGDLGNVIRQIYNYMVADELQYGILATYDYHWFFCRPSDNPSTLLISEALRLQSTNPPVLKTYAYLVRLATNNPKSPHPNVMPGRTRQDIRIQGSRIQNSGFYNQSFSQSLGSDSSYHNQQGSRDQSSGDQDSITGMEEQTYGYKDFKLEGILGCGQTGRTFRARFHGESIAMKVIDLYKEADLLHKIRKEIEIYKNLVKIQGIYIPKLVCHGYYGYGMGYFMGTTIVGTTLNKHK</sequence>
<dbReference type="Gene3D" id="3.30.200.20">
    <property type="entry name" value="Phosphorylase Kinase, domain 1"/>
    <property type="match status" value="1"/>
</dbReference>
<dbReference type="Proteomes" id="UP000789831">
    <property type="component" value="Unassembled WGS sequence"/>
</dbReference>
<feature type="binding site" evidence="1">
    <location>
        <position position="390"/>
    </location>
    <ligand>
        <name>ATP</name>
        <dbReference type="ChEBI" id="CHEBI:30616"/>
    </ligand>
</feature>
<keyword evidence="1" id="KW-0067">ATP-binding</keyword>
<evidence type="ECO:0000256" key="1">
    <source>
        <dbReference type="PROSITE-ProRule" id="PRU10141"/>
    </source>
</evidence>
<comment type="caution">
    <text evidence="4">The sequence shown here is derived from an EMBL/GenBank/DDBJ whole genome shotgun (WGS) entry which is preliminary data.</text>
</comment>
<dbReference type="PROSITE" id="PS00107">
    <property type="entry name" value="PROTEIN_KINASE_ATP"/>
    <property type="match status" value="1"/>
</dbReference>
<dbReference type="PANTHER" id="PTHR37171:SF1">
    <property type="entry name" value="SERINE_THREONINE-PROTEIN KINASE YRZF-RELATED"/>
    <property type="match status" value="1"/>
</dbReference>
<evidence type="ECO:0000313" key="5">
    <source>
        <dbReference type="Proteomes" id="UP000789831"/>
    </source>
</evidence>
<organism evidence="4 5">
    <name type="scientific">Ambispora gerdemannii</name>
    <dbReference type="NCBI Taxonomy" id="144530"/>
    <lineage>
        <taxon>Eukaryota</taxon>
        <taxon>Fungi</taxon>
        <taxon>Fungi incertae sedis</taxon>
        <taxon>Mucoromycota</taxon>
        <taxon>Glomeromycotina</taxon>
        <taxon>Glomeromycetes</taxon>
        <taxon>Archaeosporales</taxon>
        <taxon>Ambisporaceae</taxon>
        <taxon>Ambispora</taxon>
    </lineage>
</organism>
<keyword evidence="2" id="KW-0175">Coiled coil</keyword>
<dbReference type="EMBL" id="CAJVPL010000804">
    <property type="protein sequence ID" value="CAG8531054.1"/>
    <property type="molecule type" value="Genomic_DNA"/>
</dbReference>
<keyword evidence="5" id="KW-1185">Reference proteome</keyword>
<reference evidence="4" key="1">
    <citation type="submission" date="2021-06" db="EMBL/GenBank/DDBJ databases">
        <authorList>
            <person name="Kallberg Y."/>
            <person name="Tangrot J."/>
            <person name="Rosling A."/>
        </authorList>
    </citation>
    <scope>NUCLEOTIDE SEQUENCE</scope>
    <source>
        <strain evidence="4">MT106</strain>
    </source>
</reference>
<feature type="coiled-coil region" evidence="2">
    <location>
        <begin position="3"/>
        <end position="30"/>
    </location>
</feature>
<dbReference type="InterPro" id="IPR017441">
    <property type="entry name" value="Protein_kinase_ATP_BS"/>
</dbReference>
<evidence type="ECO:0000256" key="2">
    <source>
        <dbReference type="SAM" id="Coils"/>
    </source>
</evidence>
<dbReference type="GO" id="GO:0005524">
    <property type="term" value="F:ATP binding"/>
    <property type="evidence" value="ECO:0007669"/>
    <property type="project" value="UniProtKB-UniRule"/>
</dbReference>
<feature type="region of interest" description="Disordered" evidence="3">
    <location>
        <begin position="325"/>
        <end position="350"/>
    </location>
</feature>
<dbReference type="AlphaFoldDB" id="A0A9N9AIR3"/>
<dbReference type="PANTHER" id="PTHR37171">
    <property type="entry name" value="SERINE/THREONINE-PROTEIN KINASE YRZF-RELATED"/>
    <property type="match status" value="1"/>
</dbReference>
<dbReference type="OrthoDB" id="2439565at2759"/>
<accession>A0A9N9AIR3</accession>
<dbReference type="InterPro" id="IPR011009">
    <property type="entry name" value="Kinase-like_dom_sf"/>
</dbReference>
<evidence type="ECO:0000313" key="4">
    <source>
        <dbReference type="EMBL" id="CAG8531054.1"/>
    </source>
</evidence>
<gene>
    <name evidence="4" type="ORF">AGERDE_LOCUS5712</name>
</gene>
<protein>
    <submittedName>
        <fullName evidence="4">1127_t:CDS:1</fullName>
    </submittedName>
</protein>
<proteinExistence type="predicted"/>
<keyword evidence="1" id="KW-0547">Nucleotide-binding</keyword>
<dbReference type="InterPro" id="IPR052396">
    <property type="entry name" value="Meiotic_Drive_Suppr_Kinase"/>
</dbReference>
<evidence type="ECO:0000256" key="3">
    <source>
        <dbReference type="SAM" id="MobiDB-lite"/>
    </source>
</evidence>
<dbReference type="SUPFAM" id="SSF56112">
    <property type="entry name" value="Protein kinase-like (PK-like)"/>
    <property type="match status" value="1"/>
</dbReference>
<feature type="compositionally biased region" description="Low complexity" evidence="3">
    <location>
        <begin position="325"/>
        <end position="349"/>
    </location>
</feature>
<name>A0A9N9AIR3_9GLOM</name>
<feature type="non-terminal residue" evidence="4">
    <location>
        <position position="452"/>
    </location>
</feature>